<dbReference type="InterPro" id="IPR011008">
    <property type="entry name" value="Dimeric_a/b-barrel"/>
</dbReference>
<sequence length="106" mass="11628">MFALVVRFDLRDEDAVAAFDALVARTAPGIRELEPGTLVYATHGVEGEPLARVFYEVYADRAAFEAHEEQLHVKAFLAERGQYLTSTRVEFLTDGPAKGLSDGARG</sequence>
<gene>
    <name evidence="2" type="ORF">SAMN04488563_6437</name>
</gene>
<evidence type="ECO:0000313" key="3">
    <source>
        <dbReference type="Proteomes" id="UP000182977"/>
    </source>
</evidence>
<accession>A0A1H2LNZ4</accession>
<dbReference type="PROSITE" id="PS51725">
    <property type="entry name" value="ABM"/>
    <property type="match status" value="1"/>
</dbReference>
<feature type="domain" description="ABM" evidence="1">
    <location>
        <begin position="2"/>
        <end position="91"/>
    </location>
</feature>
<dbReference type="InterPro" id="IPR007138">
    <property type="entry name" value="ABM_dom"/>
</dbReference>
<dbReference type="EMBL" id="LT629791">
    <property type="protein sequence ID" value="SDU82552.1"/>
    <property type="molecule type" value="Genomic_DNA"/>
</dbReference>
<organism evidence="2 3">
    <name type="scientific">Jiangella alkaliphila</name>
    <dbReference type="NCBI Taxonomy" id="419479"/>
    <lineage>
        <taxon>Bacteria</taxon>
        <taxon>Bacillati</taxon>
        <taxon>Actinomycetota</taxon>
        <taxon>Actinomycetes</taxon>
        <taxon>Jiangellales</taxon>
        <taxon>Jiangellaceae</taxon>
        <taxon>Jiangella</taxon>
    </lineage>
</organism>
<keyword evidence="2" id="KW-0503">Monooxygenase</keyword>
<reference evidence="3" key="1">
    <citation type="submission" date="2016-10" db="EMBL/GenBank/DDBJ databases">
        <authorList>
            <person name="Varghese N."/>
            <person name="Submissions S."/>
        </authorList>
    </citation>
    <scope>NUCLEOTIDE SEQUENCE [LARGE SCALE GENOMIC DNA]</scope>
    <source>
        <strain evidence="3">DSM 45079</strain>
    </source>
</reference>
<dbReference type="GO" id="GO:0004497">
    <property type="term" value="F:monooxygenase activity"/>
    <property type="evidence" value="ECO:0007669"/>
    <property type="project" value="UniProtKB-KW"/>
</dbReference>
<proteinExistence type="predicted"/>
<keyword evidence="2" id="KW-0560">Oxidoreductase</keyword>
<dbReference type="AlphaFoldDB" id="A0A1H2LNZ4"/>
<evidence type="ECO:0000259" key="1">
    <source>
        <dbReference type="PROSITE" id="PS51725"/>
    </source>
</evidence>
<dbReference type="SUPFAM" id="SSF54909">
    <property type="entry name" value="Dimeric alpha+beta barrel"/>
    <property type="match status" value="1"/>
</dbReference>
<dbReference type="Gene3D" id="3.30.70.100">
    <property type="match status" value="1"/>
</dbReference>
<dbReference type="Pfam" id="PF03992">
    <property type="entry name" value="ABM"/>
    <property type="match status" value="1"/>
</dbReference>
<dbReference type="OrthoDB" id="3695636at2"/>
<keyword evidence="3" id="KW-1185">Reference proteome</keyword>
<dbReference type="Proteomes" id="UP000182977">
    <property type="component" value="Chromosome I"/>
</dbReference>
<protein>
    <submittedName>
        <fullName evidence="2">Quinol monooxygenase YgiN</fullName>
    </submittedName>
</protein>
<dbReference type="STRING" id="419479.SAMN04488563_6437"/>
<name>A0A1H2LNZ4_9ACTN</name>
<evidence type="ECO:0000313" key="2">
    <source>
        <dbReference type="EMBL" id="SDU82552.1"/>
    </source>
</evidence>
<dbReference type="RefSeq" id="WP_046768690.1">
    <property type="nucleotide sequence ID" value="NZ_KQ061227.1"/>
</dbReference>